<dbReference type="InterPro" id="IPR025982">
    <property type="entry name" value="SieB"/>
</dbReference>
<dbReference type="EMBL" id="ACOM01000001">
    <property type="protein sequence ID" value="EEP56162.1"/>
    <property type="molecule type" value="Genomic_DNA"/>
</dbReference>
<comment type="caution">
    <text evidence="2">The sequence shown here is derived from an EMBL/GenBank/DDBJ whole genome shotgun (WGS) entry which is preliminary data.</text>
</comment>
<organism evidence="2 3">
    <name type="scientific">Clostridium butyricum E4 str. BoNT E BL5262</name>
    <dbReference type="NCBI Taxonomy" id="632245"/>
    <lineage>
        <taxon>Bacteria</taxon>
        <taxon>Bacillati</taxon>
        <taxon>Bacillota</taxon>
        <taxon>Clostridia</taxon>
        <taxon>Eubacteriales</taxon>
        <taxon>Clostridiaceae</taxon>
        <taxon>Clostridium</taxon>
    </lineage>
</organism>
<gene>
    <name evidence="2" type="ORF">CLP_0772</name>
</gene>
<dbReference type="eggNOG" id="ENOG5033MB5">
    <property type="taxonomic scope" value="Bacteria"/>
</dbReference>
<evidence type="ECO:0000313" key="3">
    <source>
        <dbReference type="Proteomes" id="UP000003081"/>
    </source>
</evidence>
<evidence type="ECO:0000256" key="1">
    <source>
        <dbReference type="SAM" id="Phobius"/>
    </source>
</evidence>
<accession>C4IC97</accession>
<keyword evidence="1" id="KW-1133">Transmembrane helix</keyword>
<dbReference type="RefSeq" id="WP_003413231.1">
    <property type="nucleotide sequence ID" value="NZ_ACOM01000001.1"/>
</dbReference>
<dbReference type="HOGENOM" id="CLU_119424_0_0_9"/>
<keyword evidence="1" id="KW-0812">Transmembrane</keyword>
<reference evidence="2 3" key="1">
    <citation type="submission" date="2009-08" db="EMBL/GenBank/DDBJ databases">
        <authorList>
            <person name="Shrivastava S."/>
            <person name="Brinkac L.B."/>
            <person name="Brown J.L."/>
            <person name="Bruce D.B."/>
            <person name="Detter C."/>
            <person name="Green L.D."/>
            <person name="Munk C.A."/>
            <person name="Rogers Y.C."/>
            <person name="Tapia R."/>
            <person name="Sims D.R."/>
            <person name="Smith L.A."/>
            <person name="Smith T.J."/>
            <person name="Sutton G."/>
            <person name="Brettin T."/>
        </authorList>
    </citation>
    <scope>NUCLEOTIDE SEQUENCE [LARGE SCALE GENOMIC DNA]</scope>
    <source>
        <strain evidence="3">E4 str. BoNT E BL5262</strain>
    </source>
</reference>
<keyword evidence="3" id="KW-1185">Reference proteome</keyword>
<feature type="transmembrane region" description="Helical" evidence="1">
    <location>
        <begin position="48"/>
        <end position="75"/>
    </location>
</feature>
<dbReference type="AlphaFoldDB" id="C4IC97"/>
<keyword evidence="1" id="KW-0472">Membrane</keyword>
<protein>
    <submittedName>
        <fullName evidence="2">Putative phage membrane protein</fullName>
    </submittedName>
</protein>
<dbReference type="Proteomes" id="UP000003081">
    <property type="component" value="Unassembled WGS sequence"/>
</dbReference>
<proteinExistence type="predicted"/>
<sequence length="202" mass="23460">MNLGFNISDFFKLPNKIMASLALASGMILFLPNTMVEKMYMVDFRNKFGFATGLIFIVSFSILLITSLATCYKYFLHKYLMIKFKATAKKRLNALDTYQKALIYDLYCEDNHTDELPLHDGAVNFLEHSMMIAKATTQYMVSNLNNACFPYMLQPWVISKLQRDDELLCSFKESFDKFEAKAKAEMQENLKHSYNPYGYPQF</sequence>
<name>C4IC97_CLOBU</name>
<dbReference type="Pfam" id="PF14163">
    <property type="entry name" value="SieB"/>
    <property type="match status" value="1"/>
</dbReference>
<evidence type="ECO:0000313" key="2">
    <source>
        <dbReference type="EMBL" id="EEP56162.1"/>
    </source>
</evidence>
<feature type="transmembrane region" description="Helical" evidence="1">
    <location>
        <begin position="17"/>
        <end position="36"/>
    </location>
</feature>